<sequence length="109" mass="12068">MLADEGRRLEGVISHDDARTAEAILRCRKLAQEIAATEREYIAKAPVQRHIETAFNALCAETQALPARYGAQMAAEIRCDRSMLEEVLGKVIDDFIAGLSPPTTRPIPY</sequence>
<evidence type="ECO:0000313" key="1">
    <source>
        <dbReference type="EMBL" id="PZF76415.1"/>
    </source>
</evidence>
<gene>
    <name evidence="1" type="ORF">DK847_14670</name>
</gene>
<dbReference type="Proteomes" id="UP000248795">
    <property type="component" value="Unassembled WGS sequence"/>
</dbReference>
<protein>
    <submittedName>
        <fullName evidence="1">Uncharacterized protein</fullName>
    </submittedName>
</protein>
<dbReference type="EMBL" id="QKVK01000006">
    <property type="protein sequence ID" value="PZF76415.1"/>
    <property type="molecule type" value="Genomic_DNA"/>
</dbReference>
<organism evidence="1 2">
    <name type="scientific">Aestuariivirga litoralis</name>
    <dbReference type="NCBI Taxonomy" id="2650924"/>
    <lineage>
        <taxon>Bacteria</taxon>
        <taxon>Pseudomonadati</taxon>
        <taxon>Pseudomonadota</taxon>
        <taxon>Alphaproteobacteria</taxon>
        <taxon>Hyphomicrobiales</taxon>
        <taxon>Aestuariivirgaceae</taxon>
        <taxon>Aestuariivirga</taxon>
    </lineage>
</organism>
<keyword evidence="2" id="KW-1185">Reference proteome</keyword>
<accession>A0A2W2ALI0</accession>
<evidence type="ECO:0000313" key="2">
    <source>
        <dbReference type="Proteomes" id="UP000248795"/>
    </source>
</evidence>
<dbReference type="AlphaFoldDB" id="A0A2W2ALI0"/>
<name>A0A2W2ALI0_9HYPH</name>
<comment type="caution">
    <text evidence="1">The sequence shown here is derived from an EMBL/GenBank/DDBJ whole genome shotgun (WGS) entry which is preliminary data.</text>
</comment>
<reference evidence="2" key="1">
    <citation type="submission" date="2018-06" db="EMBL/GenBank/DDBJ databases">
        <title>Aestuariibacter litoralis strain KCTC 52945T.</title>
        <authorList>
            <person name="Li X."/>
            <person name="Salam N."/>
            <person name="Li J.-L."/>
            <person name="Chen Y.-M."/>
            <person name="Yang Z.-W."/>
            <person name="Zhang L.-Y."/>
            <person name="Han M.-X."/>
            <person name="Xiao M."/>
            <person name="Li W.-J."/>
        </authorList>
    </citation>
    <scope>NUCLEOTIDE SEQUENCE [LARGE SCALE GENOMIC DNA]</scope>
    <source>
        <strain evidence="2">KCTC 52945</strain>
    </source>
</reference>
<proteinExistence type="predicted"/>